<protein>
    <recommendedName>
        <fullName evidence="1">non-specific serine/threonine protein kinase</fullName>
        <ecNumber evidence="1">2.7.11.1</ecNumber>
    </recommendedName>
</protein>
<feature type="region of interest" description="Disordered" evidence="10">
    <location>
        <begin position="328"/>
        <end position="364"/>
    </location>
</feature>
<evidence type="ECO:0000256" key="10">
    <source>
        <dbReference type="SAM" id="MobiDB-lite"/>
    </source>
</evidence>
<sequence>MHPRGLRYPVIQPVTNHPLGPQPALIPHDLGPLHLPVRESFQEQLIWNHISDKQRVITAERAAAAKIYLETYYREVLSEGPTPREVRLTRFQFDMDQQASHLKQWEREERWKVFLKTETDFLREQRNAKAHSCRSTTSDVGATRGSELDNLETLQILGKGSFGVVKLVRDHSRRQVYAMKVIRKSDMIRSCQEGHLRAERDLLAASESSQWIVSLISSFHDPTNLYLLMDYMPGGDFLGLLIRENTLTEERTRFYIAEMIICVEEAHKLGCIHRDVKPDNFLIGADGHLKISDFGLAFDNHWSHNTSYYKWHRQGLLSLMGVRLDGDREDRRAARGGGHSRRRSSQAESSKHTPPSDIVQSGALFVPPTVPGMPESEPPMVDTLLEWRNAATSRSYARSVVGTSQYMAPEVVTGENYDGSVGVILYECLYGHTPFLSDKGRHYTKQNILNHQTTLVFPINRNTVSKTCRHLIRDLLQDKKDRLSSPKYRDQDDRRARQKLLGRPQTPRSYVFQNDAIEIKAHPWFRGVPWGRMRSVQPEWVPSISSFDDAHYFEEEEPISDWSESMGSETAEESENRADLDAEFLHFGFEADVRALVIEFTAAPYDSTKLKRFDRDVDDHSELEDGEKEYLKWYARRAGQKERKRPRDKLLRDPWVKDDVLRMRKQTAFLGYSWRCKGMLHRPCVDGVIAAIS</sequence>
<keyword evidence="2" id="KW-0723">Serine/threonine-protein kinase</keyword>
<evidence type="ECO:0000259" key="11">
    <source>
        <dbReference type="PROSITE" id="PS50011"/>
    </source>
</evidence>
<organism evidence="13 14">
    <name type="scientific">Colletotrichum higginsianum (strain IMI 349063)</name>
    <name type="common">Crucifer anthracnose fungus</name>
    <dbReference type="NCBI Taxonomy" id="759273"/>
    <lineage>
        <taxon>Eukaryota</taxon>
        <taxon>Fungi</taxon>
        <taxon>Dikarya</taxon>
        <taxon>Ascomycota</taxon>
        <taxon>Pezizomycotina</taxon>
        <taxon>Sordariomycetes</taxon>
        <taxon>Hypocreomycetidae</taxon>
        <taxon>Glomerellales</taxon>
        <taxon>Glomerellaceae</taxon>
        <taxon>Colletotrichum</taxon>
        <taxon>Colletotrichum destructivum species complex</taxon>
    </lineage>
</organism>
<dbReference type="Gene3D" id="1.10.510.10">
    <property type="entry name" value="Transferase(Phosphotransferase) domain 1"/>
    <property type="match status" value="3"/>
</dbReference>
<dbReference type="GeneID" id="28860145"/>
<dbReference type="GO" id="GO:0005524">
    <property type="term" value="F:ATP binding"/>
    <property type="evidence" value="ECO:0007669"/>
    <property type="project" value="UniProtKB-UniRule"/>
</dbReference>
<dbReference type="Proteomes" id="UP000092177">
    <property type="component" value="Chromosome 1"/>
</dbReference>
<dbReference type="InterPro" id="IPR000719">
    <property type="entry name" value="Prot_kinase_dom"/>
</dbReference>
<feature type="binding site" evidence="9">
    <location>
        <position position="184"/>
    </location>
    <ligand>
        <name>ATP</name>
        <dbReference type="ChEBI" id="CHEBI:30616"/>
    </ligand>
</feature>
<keyword evidence="4 9" id="KW-0547">Nucleotide-binding</keyword>
<dbReference type="InterPro" id="IPR008271">
    <property type="entry name" value="Ser/Thr_kinase_AS"/>
</dbReference>
<feature type="domain" description="Protein kinase" evidence="11">
    <location>
        <begin position="151"/>
        <end position="525"/>
    </location>
</feature>
<dbReference type="InterPro" id="IPR017441">
    <property type="entry name" value="Protein_kinase_ATP_BS"/>
</dbReference>
<dbReference type="RefSeq" id="XP_018164400.1">
    <property type="nucleotide sequence ID" value="XM_018296038.1"/>
</dbReference>
<evidence type="ECO:0000256" key="2">
    <source>
        <dbReference type="ARBA" id="ARBA00022527"/>
    </source>
</evidence>
<dbReference type="InterPro" id="IPR000961">
    <property type="entry name" value="AGC-kinase_C"/>
</dbReference>
<evidence type="ECO:0000256" key="6">
    <source>
        <dbReference type="ARBA" id="ARBA00022840"/>
    </source>
</evidence>
<dbReference type="OrthoDB" id="3638488at2759"/>
<dbReference type="EC" id="2.7.11.1" evidence="1"/>
<proteinExistence type="predicted"/>
<dbReference type="GO" id="GO:0035556">
    <property type="term" value="P:intracellular signal transduction"/>
    <property type="evidence" value="ECO:0007669"/>
    <property type="project" value="TreeGrafter"/>
</dbReference>
<evidence type="ECO:0000259" key="12">
    <source>
        <dbReference type="PROSITE" id="PS51285"/>
    </source>
</evidence>
<dbReference type="VEuPathDB" id="FungiDB:CH63R_01063"/>
<dbReference type="PROSITE" id="PS50011">
    <property type="entry name" value="PROTEIN_KINASE_DOM"/>
    <property type="match status" value="1"/>
</dbReference>
<dbReference type="InterPro" id="IPR050236">
    <property type="entry name" value="Ser_Thr_kinase_AGC"/>
</dbReference>
<dbReference type="PROSITE" id="PS00108">
    <property type="entry name" value="PROTEIN_KINASE_ST"/>
    <property type="match status" value="1"/>
</dbReference>
<evidence type="ECO:0000256" key="1">
    <source>
        <dbReference type="ARBA" id="ARBA00012513"/>
    </source>
</evidence>
<evidence type="ECO:0000256" key="7">
    <source>
        <dbReference type="ARBA" id="ARBA00047899"/>
    </source>
</evidence>
<dbReference type="Gene3D" id="3.30.200.20">
    <property type="entry name" value="Phosphorylase Kinase, domain 1"/>
    <property type="match status" value="2"/>
</dbReference>
<dbReference type="KEGG" id="chig:CH63R_01063"/>
<evidence type="ECO:0000256" key="8">
    <source>
        <dbReference type="ARBA" id="ARBA00048679"/>
    </source>
</evidence>
<keyword evidence="3" id="KW-0808">Transferase</keyword>
<evidence type="ECO:0000313" key="14">
    <source>
        <dbReference type="Proteomes" id="UP000092177"/>
    </source>
</evidence>
<evidence type="ECO:0000256" key="3">
    <source>
        <dbReference type="ARBA" id="ARBA00022679"/>
    </source>
</evidence>
<dbReference type="SUPFAM" id="SSF56112">
    <property type="entry name" value="Protein kinase-like (PK-like)"/>
    <property type="match status" value="1"/>
</dbReference>
<comment type="catalytic activity">
    <reaction evidence="8">
        <text>L-seryl-[protein] + ATP = O-phospho-L-seryl-[protein] + ADP + H(+)</text>
        <dbReference type="Rhea" id="RHEA:17989"/>
        <dbReference type="Rhea" id="RHEA-COMP:9863"/>
        <dbReference type="Rhea" id="RHEA-COMP:11604"/>
        <dbReference type="ChEBI" id="CHEBI:15378"/>
        <dbReference type="ChEBI" id="CHEBI:29999"/>
        <dbReference type="ChEBI" id="CHEBI:30616"/>
        <dbReference type="ChEBI" id="CHEBI:83421"/>
        <dbReference type="ChEBI" id="CHEBI:456216"/>
        <dbReference type="EC" id="2.7.11.1"/>
    </reaction>
</comment>
<dbReference type="PANTHER" id="PTHR24356:SF400">
    <property type="entry name" value="SERINE_THREONINE-PROTEIN KINASE CBK1"/>
    <property type="match status" value="1"/>
</dbReference>
<keyword evidence="5 13" id="KW-0418">Kinase</keyword>
<reference evidence="14" key="1">
    <citation type="journal article" date="2017" name="BMC Genomics">
        <title>Gapless genome assembly of Colletotrichum higginsianum reveals chromosome structure and association of transposable elements with secondary metabolite gene clusters.</title>
        <authorList>
            <person name="Dallery J.-F."/>
            <person name="Lapalu N."/>
            <person name="Zampounis A."/>
            <person name="Pigne S."/>
            <person name="Luyten I."/>
            <person name="Amselem J."/>
            <person name="Wittenberg A.H.J."/>
            <person name="Zhou S."/>
            <person name="de Queiroz M.V."/>
            <person name="Robin G.P."/>
            <person name="Auger A."/>
            <person name="Hainaut M."/>
            <person name="Henrissat B."/>
            <person name="Kim K.-T."/>
            <person name="Lee Y.-H."/>
            <person name="Lespinet O."/>
            <person name="Schwartz D.C."/>
            <person name="Thon M.R."/>
            <person name="O'Connell R.J."/>
        </authorList>
    </citation>
    <scope>NUCLEOTIDE SEQUENCE [LARGE SCALE GENOMIC DNA]</scope>
    <source>
        <strain evidence="14">IMI 349063</strain>
    </source>
</reference>
<evidence type="ECO:0000256" key="5">
    <source>
        <dbReference type="ARBA" id="ARBA00022777"/>
    </source>
</evidence>
<accession>A0A1B7YV36</accession>
<dbReference type="EMBL" id="LTAN01000001">
    <property type="protein sequence ID" value="OBR15883.1"/>
    <property type="molecule type" value="Genomic_DNA"/>
</dbReference>
<dbReference type="InterPro" id="IPR011009">
    <property type="entry name" value="Kinase-like_dom_sf"/>
</dbReference>
<evidence type="ECO:0000313" key="13">
    <source>
        <dbReference type="EMBL" id="OBR15883.1"/>
    </source>
</evidence>
<evidence type="ECO:0000256" key="4">
    <source>
        <dbReference type="ARBA" id="ARBA00022741"/>
    </source>
</evidence>
<comment type="catalytic activity">
    <reaction evidence="7">
        <text>L-threonyl-[protein] + ATP = O-phospho-L-threonyl-[protein] + ADP + H(+)</text>
        <dbReference type="Rhea" id="RHEA:46608"/>
        <dbReference type="Rhea" id="RHEA-COMP:11060"/>
        <dbReference type="Rhea" id="RHEA-COMP:11605"/>
        <dbReference type="ChEBI" id="CHEBI:15378"/>
        <dbReference type="ChEBI" id="CHEBI:30013"/>
        <dbReference type="ChEBI" id="CHEBI:30616"/>
        <dbReference type="ChEBI" id="CHEBI:61977"/>
        <dbReference type="ChEBI" id="CHEBI:456216"/>
        <dbReference type="EC" id="2.7.11.1"/>
    </reaction>
</comment>
<keyword evidence="14" id="KW-1185">Reference proteome</keyword>
<comment type="caution">
    <text evidence="13">The sequence shown here is derived from an EMBL/GenBank/DDBJ whole genome shotgun (WGS) entry which is preliminary data.</text>
</comment>
<keyword evidence="6 9" id="KW-0067">ATP-binding</keyword>
<dbReference type="SMART" id="SM00220">
    <property type="entry name" value="S_TKc"/>
    <property type="match status" value="1"/>
</dbReference>
<dbReference type="GO" id="GO:0004674">
    <property type="term" value="F:protein serine/threonine kinase activity"/>
    <property type="evidence" value="ECO:0007669"/>
    <property type="project" value="UniProtKB-KW"/>
</dbReference>
<dbReference type="PANTHER" id="PTHR24356">
    <property type="entry name" value="SERINE/THREONINE-PROTEIN KINASE"/>
    <property type="match status" value="1"/>
</dbReference>
<dbReference type="Pfam" id="PF00069">
    <property type="entry name" value="Pkinase"/>
    <property type="match status" value="2"/>
</dbReference>
<name>A0A1B7YV36_COLHI</name>
<dbReference type="AlphaFoldDB" id="A0A1B7YV36"/>
<evidence type="ECO:0000256" key="9">
    <source>
        <dbReference type="PROSITE-ProRule" id="PRU10141"/>
    </source>
</evidence>
<gene>
    <name evidence="13" type="ORF">CH63R_01063</name>
</gene>
<dbReference type="PROSITE" id="PS00107">
    <property type="entry name" value="PROTEIN_KINASE_ATP"/>
    <property type="match status" value="1"/>
</dbReference>
<feature type="domain" description="AGC-kinase C-terminal" evidence="12">
    <location>
        <begin position="526"/>
        <end position="599"/>
    </location>
</feature>
<dbReference type="PROSITE" id="PS51285">
    <property type="entry name" value="AGC_KINASE_CTER"/>
    <property type="match status" value="1"/>
</dbReference>